<dbReference type="InterPro" id="IPR029058">
    <property type="entry name" value="AB_hydrolase_fold"/>
</dbReference>
<evidence type="ECO:0000259" key="1">
    <source>
        <dbReference type="Pfam" id="PF00561"/>
    </source>
</evidence>
<reference evidence="3" key="1">
    <citation type="submission" date="2016-10" db="EMBL/GenBank/DDBJ databases">
        <authorList>
            <person name="Varghese N."/>
            <person name="Submissions S."/>
        </authorList>
    </citation>
    <scope>NUCLEOTIDE SEQUENCE [LARGE SCALE GENOMIC DNA]</scope>
    <source>
        <strain evidence="3">IBRC-M 10655</strain>
    </source>
</reference>
<dbReference type="InterPro" id="IPR050266">
    <property type="entry name" value="AB_hydrolase_sf"/>
</dbReference>
<accession>A0A1H0QZ29</accession>
<dbReference type="Gene3D" id="3.40.50.1820">
    <property type="entry name" value="alpha/beta hydrolase"/>
    <property type="match status" value="1"/>
</dbReference>
<organism evidence="2 3">
    <name type="scientific">Actinokineospora alba</name>
    <dbReference type="NCBI Taxonomy" id="504798"/>
    <lineage>
        <taxon>Bacteria</taxon>
        <taxon>Bacillati</taxon>
        <taxon>Actinomycetota</taxon>
        <taxon>Actinomycetes</taxon>
        <taxon>Pseudonocardiales</taxon>
        <taxon>Pseudonocardiaceae</taxon>
        <taxon>Actinokineospora</taxon>
    </lineage>
</organism>
<evidence type="ECO:0000313" key="3">
    <source>
        <dbReference type="Proteomes" id="UP000199651"/>
    </source>
</evidence>
<protein>
    <submittedName>
        <fullName evidence="2">Pimeloyl-ACP methyl ester carboxylesterase</fullName>
    </submittedName>
</protein>
<proteinExistence type="predicted"/>
<dbReference type="AlphaFoldDB" id="A0A1H0QZ29"/>
<sequence length="278" mass="29572">MSDFIAFDGTRLTYHALGEGNPVIVLPGGPMQDSAYLGDLGGLSSRVRLIRLDLRGTGESPTTDLASCRCDRLVEDVEALREQLGLDRVDLLAHSAGTNLAALYAARYAERVGALVLVTPSTYAVGITISPDVRRAVIERRKGEPWYGQVSAAFDSIAAGEGTVEDWEALVPFTYGRWDDTARAHHAAGEFQRNPDAAEAYAAEGAFSPDSTRAALGALGATVLVLAGDHDLSAPEAAAAELADLFPNAKLVTLARGGHFPWLDDPDWFTETVASFLA</sequence>
<evidence type="ECO:0000313" key="2">
    <source>
        <dbReference type="EMBL" id="SDP22573.1"/>
    </source>
</evidence>
<dbReference type="RefSeq" id="WP_091377773.1">
    <property type="nucleotide sequence ID" value="NZ_FNDV01000004.1"/>
</dbReference>
<dbReference type="Pfam" id="PF00561">
    <property type="entry name" value="Abhydrolase_1"/>
    <property type="match status" value="1"/>
</dbReference>
<keyword evidence="3" id="KW-1185">Reference proteome</keyword>
<dbReference type="EMBL" id="FNJB01000007">
    <property type="protein sequence ID" value="SDP22573.1"/>
    <property type="molecule type" value="Genomic_DNA"/>
</dbReference>
<dbReference type="OrthoDB" id="9796770at2"/>
<dbReference type="STRING" id="504798.SAMN05421871_104219"/>
<dbReference type="Proteomes" id="UP000199651">
    <property type="component" value="Unassembled WGS sequence"/>
</dbReference>
<dbReference type="GO" id="GO:0003824">
    <property type="term" value="F:catalytic activity"/>
    <property type="evidence" value="ECO:0007669"/>
    <property type="project" value="UniProtKB-ARBA"/>
</dbReference>
<dbReference type="GO" id="GO:0016020">
    <property type="term" value="C:membrane"/>
    <property type="evidence" value="ECO:0007669"/>
    <property type="project" value="TreeGrafter"/>
</dbReference>
<dbReference type="PANTHER" id="PTHR43798">
    <property type="entry name" value="MONOACYLGLYCEROL LIPASE"/>
    <property type="match status" value="1"/>
</dbReference>
<dbReference type="SUPFAM" id="SSF53474">
    <property type="entry name" value="alpha/beta-Hydrolases"/>
    <property type="match status" value="1"/>
</dbReference>
<feature type="domain" description="AB hydrolase-1" evidence="1">
    <location>
        <begin position="21"/>
        <end position="266"/>
    </location>
</feature>
<dbReference type="InterPro" id="IPR000073">
    <property type="entry name" value="AB_hydrolase_1"/>
</dbReference>
<dbReference type="PANTHER" id="PTHR43798:SF33">
    <property type="entry name" value="HYDROLASE, PUTATIVE (AFU_ORTHOLOGUE AFUA_2G14860)-RELATED"/>
    <property type="match status" value="1"/>
</dbReference>
<name>A0A1H0QZ29_9PSEU</name>
<gene>
    <name evidence="2" type="ORF">SAMN05192558_107220</name>
</gene>